<gene>
    <name evidence="4" type="ORF">P378_16215</name>
</gene>
<dbReference type="Proteomes" id="UP000222564">
    <property type="component" value="Unassembled WGS sequence"/>
</dbReference>
<keyword evidence="5" id="KW-1185">Reference proteome</keyword>
<evidence type="ECO:0000313" key="4">
    <source>
        <dbReference type="EMBL" id="PHJ37492.1"/>
    </source>
</evidence>
<dbReference type="SUPFAM" id="SSF56349">
    <property type="entry name" value="DNA breaking-rejoining enzymes"/>
    <property type="match status" value="1"/>
</dbReference>
<evidence type="ECO:0000313" key="5">
    <source>
        <dbReference type="Proteomes" id="UP000222564"/>
    </source>
</evidence>
<dbReference type="Pfam" id="PF00589">
    <property type="entry name" value="Phage_integrase"/>
    <property type="match status" value="1"/>
</dbReference>
<dbReference type="InterPro" id="IPR013762">
    <property type="entry name" value="Integrase-like_cat_sf"/>
</dbReference>
<dbReference type="EMBL" id="AWQQ01000091">
    <property type="protein sequence ID" value="PHJ37492.1"/>
    <property type="molecule type" value="Genomic_DNA"/>
</dbReference>
<dbReference type="Gene3D" id="1.10.443.10">
    <property type="entry name" value="Intergrase catalytic core"/>
    <property type="match status" value="1"/>
</dbReference>
<dbReference type="InterPro" id="IPR011010">
    <property type="entry name" value="DNA_brk_join_enz"/>
</dbReference>
<dbReference type="PROSITE" id="PS51898">
    <property type="entry name" value="TYR_RECOMBINASE"/>
    <property type="match status" value="1"/>
</dbReference>
<reference evidence="4 5" key="1">
    <citation type="submission" date="2013-09" db="EMBL/GenBank/DDBJ databases">
        <title>Biodegradation of hydrocarbons in the deep terrestrial subsurface : characterization of a microbial consortium composed of two Desulfotomaculum species originating from a deep geological formation.</title>
        <authorList>
            <person name="Aullo T."/>
            <person name="Berlendis S."/>
            <person name="Lascourreges J.-F."/>
            <person name="Dessort D."/>
            <person name="Saint-Laurent S."/>
            <person name="Schraauwers B."/>
            <person name="Mas J."/>
            <person name="Magot M."/>
            <person name="Ranchou-Peyruse A."/>
        </authorList>
    </citation>
    <scope>NUCLEOTIDE SEQUENCE [LARGE SCALE GENOMIC DNA]</scope>
    <source>
        <strain evidence="4 5">Bs107</strain>
    </source>
</reference>
<comment type="caution">
    <text evidence="4">The sequence shown here is derived from an EMBL/GenBank/DDBJ whole genome shotgun (WGS) entry which is preliminary data.</text>
</comment>
<feature type="region of interest" description="Disordered" evidence="2">
    <location>
        <begin position="150"/>
        <end position="169"/>
    </location>
</feature>
<dbReference type="GO" id="GO:0006310">
    <property type="term" value="P:DNA recombination"/>
    <property type="evidence" value="ECO:0007669"/>
    <property type="project" value="UniProtKB-KW"/>
</dbReference>
<accession>A0A2C6MD29</accession>
<evidence type="ECO:0000256" key="1">
    <source>
        <dbReference type="ARBA" id="ARBA00023172"/>
    </source>
</evidence>
<evidence type="ECO:0000259" key="3">
    <source>
        <dbReference type="PROSITE" id="PS51898"/>
    </source>
</evidence>
<dbReference type="GO" id="GO:0003677">
    <property type="term" value="F:DNA binding"/>
    <property type="evidence" value="ECO:0007669"/>
    <property type="project" value="InterPro"/>
</dbReference>
<sequence>MKDEPKTMNSLRTIEPDAEVIVTLKTMKRAQERSKISPIKLNDVLIFNENQRPLRANAVRNSLNRILKKAGLPHMRVHDLRHTVVSILLEEGFSLACVADLIGDTIETITKTYAYLIKRGVNVTDSVKNSIDYSLNSGVPFLVFGLSPKTNSSQNRPGLIHSTGSRPAH</sequence>
<dbReference type="GO" id="GO:0015074">
    <property type="term" value="P:DNA integration"/>
    <property type="evidence" value="ECO:0007669"/>
    <property type="project" value="InterPro"/>
</dbReference>
<evidence type="ECO:0000256" key="2">
    <source>
        <dbReference type="SAM" id="MobiDB-lite"/>
    </source>
</evidence>
<name>A0A2C6MD29_9FIRM</name>
<dbReference type="InterPro" id="IPR002104">
    <property type="entry name" value="Integrase_catalytic"/>
</dbReference>
<feature type="domain" description="Tyr recombinase" evidence="3">
    <location>
        <begin position="1"/>
        <end position="132"/>
    </location>
</feature>
<protein>
    <recommendedName>
        <fullName evidence="3">Tyr recombinase domain-containing protein</fullName>
    </recommendedName>
</protein>
<organism evidence="4 5">
    <name type="scientific">Desulforamulus profundi</name>
    <dbReference type="NCBI Taxonomy" id="1383067"/>
    <lineage>
        <taxon>Bacteria</taxon>
        <taxon>Bacillati</taxon>
        <taxon>Bacillota</taxon>
        <taxon>Clostridia</taxon>
        <taxon>Eubacteriales</taxon>
        <taxon>Peptococcaceae</taxon>
        <taxon>Desulforamulus</taxon>
    </lineage>
</organism>
<dbReference type="OrthoDB" id="9785687at2"/>
<dbReference type="AlphaFoldDB" id="A0A2C6MD29"/>
<proteinExistence type="predicted"/>
<keyword evidence="1" id="KW-0233">DNA recombination</keyword>